<keyword evidence="9" id="KW-1185">Reference proteome</keyword>
<dbReference type="InterPro" id="IPR047807">
    <property type="entry name" value="YgdI/YgdR-like_SH3-like"/>
</dbReference>
<sequence length="73" mass="8193">MKRFLTVVSVTVLCLIGLAACSSQYIISTKDGRMLTTESKPKLDDSTGMYIYDDADGRETMIKKEDVVQILER</sequence>
<dbReference type="RefSeq" id="WP_377152361.1">
    <property type="nucleotide sequence ID" value="NZ_JBHSAF010000014.1"/>
</dbReference>
<dbReference type="PROSITE" id="PS51257">
    <property type="entry name" value="PROKAR_LIPOPROTEIN"/>
    <property type="match status" value="1"/>
</dbReference>
<evidence type="ECO:0000256" key="5">
    <source>
        <dbReference type="ARBA" id="ARBA00023288"/>
    </source>
</evidence>
<keyword evidence="5 8" id="KW-0449">Lipoprotein</keyword>
<dbReference type="Pfam" id="PF06004">
    <property type="entry name" value="DUF903"/>
    <property type="match status" value="1"/>
</dbReference>
<name>A0ABV8CPD8_9GAMM</name>
<dbReference type="PANTHER" id="PTHR37011:SF1">
    <property type="entry name" value="POT FAMILY PEPTIDE TRANSPORT PROTEIN"/>
    <property type="match status" value="1"/>
</dbReference>
<reference evidence="9" key="1">
    <citation type="journal article" date="2019" name="Int. J. Syst. Evol. Microbiol.">
        <title>The Global Catalogue of Microorganisms (GCM) 10K type strain sequencing project: providing services to taxonomists for standard genome sequencing and annotation.</title>
        <authorList>
            <consortium name="The Broad Institute Genomics Platform"/>
            <consortium name="The Broad Institute Genome Sequencing Center for Infectious Disease"/>
            <person name="Wu L."/>
            <person name="Ma J."/>
        </authorList>
    </citation>
    <scope>NUCLEOTIDE SEQUENCE [LARGE SCALE GENOMIC DNA]</scope>
    <source>
        <strain evidence="9">CCUG 54939</strain>
    </source>
</reference>
<protein>
    <submittedName>
        <fullName evidence="8">YgdI/YgdR family lipoprotein</fullName>
    </submittedName>
</protein>
<keyword evidence="3" id="KW-0472">Membrane</keyword>
<dbReference type="PANTHER" id="PTHR37011">
    <property type="entry name" value="POT FAMILY PEPTIDE TRANSPORT PROTEIN-RELATED"/>
    <property type="match status" value="1"/>
</dbReference>
<dbReference type="Gene3D" id="2.30.30.100">
    <property type="match status" value="1"/>
</dbReference>
<dbReference type="EMBL" id="JBHSAF010000014">
    <property type="protein sequence ID" value="MFC3913949.1"/>
    <property type="molecule type" value="Genomic_DNA"/>
</dbReference>
<keyword evidence="1" id="KW-1003">Cell membrane</keyword>
<evidence type="ECO:0000256" key="4">
    <source>
        <dbReference type="ARBA" id="ARBA00023139"/>
    </source>
</evidence>
<dbReference type="NCBIfam" id="NF033216">
    <property type="entry name" value="lipo_YgdI_YgdR"/>
    <property type="match status" value="1"/>
</dbReference>
<keyword evidence="2 6" id="KW-0732">Signal</keyword>
<dbReference type="Proteomes" id="UP001595692">
    <property type="component" value="Unassembled WGS sequence"/>
</dbReference>
<evidence type="ECO:0000256" key="6">
    <source>
        <dbReference type="SAM" id="SignalP"/>
    </source>
</evidence>
<dbReference type="SUPFAM" id="SSF50182">
    <property type="entry name" value="Sm-like ribonucleoproteins"/>
    <property type="match status" value="1"/>
</dbReference>
<keyword evidence="4" id="KW-0564">Palmitate</keyword>
<gene>
    <name evidence="8" type="ORF">ACFOSS_10780</name>
</gene>
<evidence type="ECO:0000256" key="3">
    <source>
        <dbReference type="ARBA" id="ARBA00023136"/>
    </source>
</evidence>
<evidence type="ECO:0000256" key="1">
    <source>
        <dbReference type="ARBA" id="ARBA00022475"/>
    </source>
</evidence>
<evidence type="ECO:0000256" key="2">
    <source>
        <dbReference type="ARBA" id="ARBA00022729"/>
    </source>
</evidence>
<comment type="caution">
    <text evidence="8">The sequence shown here is derived from an EMBL/GenBank/DDBJ whole genome shotgun (WGS) entry which is preliminary data.</text>
</comment>
<organism evidence="8 9">
    <name type="scientific">Pseudaeromonas sharmana</name>
    <dbReference type="NCBI Taxonomy" id="328412"/>
    <lineage>
        <taxon>Bacteria</taxon>
        <taxon>Pseudomonadati</taxon>
        <taxon>Pseudomonadota</taxon>
        <taxon>Gammaproteobacteria</taxon>
        <taxon>Aeromonadales</taxon>
        <taxon>Aeromonadaceae</taxon>
        <taxon>Pseudaeromonas</taxon>
    </lineage>
</organism>
<evidence type="ECO:0000259" key="7">
    <source>
        <dbReference type="Pfam" id="PF06004"/>
    </source>
</evidence>
<feature type="chain" id="PRO_5045455949" evidence="6">
    <location>
        <begin position="20"/>
        <end position="73"/>
    </location>
</feature>
<dbReference type="InterPro" id="IPR010920">
    <property type="entry name" value="LSM_dom_sf"/>
</dbReference>
<evidence type="ECO:0000313" key="9">
    <source>
        <dbReference type="Proteomes" id="UP001595692"/>
    </source>
</evidence>
<evidence type="ECO:0000313" key="8">
    <source>
        <dbReference type="EMBL" id="MFC3913949.1"/>
    </source>
</evidence>
<accession>A0ABV8CPD8</accession>
<feature type="signal peptide" evidence="6">
    <location>
        <begin position="1"/>
        <end position="19"/>
    </location>
</feature>
<feature type="domain" description="Lipoprotein YgdI/YgdR-like SH3-like" evidence="7">
    <location>
        <begin position="24"/>
        <end position="72"/>
    </location>
</feature>
<proteinExistence type="predicted"/>
<dbReference type="InterPro" id="IPR010305">
    <property type="entry name" value="YgdI/YgdR-like"/>
</dbReference>